<dbReference type="EMBL" id="ATCN01000807">
    <property type="protein sequence ID" value="EPR78416.1"/>
    <property type="molecule type" value="Genomic_DNA"/>
</dbReference>
<dbReference type="HOGENOM" id="CLU_590751_0_0_1"/>
<feature type="compositionally biased region" description="Low complexity" evidence="1">
    <location>
        <begin position="43"/>
        <end position="53"/>
    </location>
</feature>
<feature type="region of interest" description="Disordered" evidence="1">
    <location>
        <begin position="41"/>
        <end position="73"/>
    </location>
</feature>
<dbReference type="AlphaFoldDB" id="S7W6J9"/>
<evidence type="ECO:0000256" key="1">
    <source>
        <dbReference type="SAM" id="MobiDB-lite"/>
    </source>
</evidence>
<protein>
    <submittedName>
        <fullName evidence="2">Uncharacterized protein</fullName>
    </submittedName>
</protein>
<organism evidence="2 3">
    <name type="scientific">Spraguea lophii (strain 42_110)</name>
    <name type="common">Microsporidian parasite</name>
    <dbReference type="NCBI Taxonomy" id="1358809"/>
    <lineage>
        <taxon>Eukaryota</taxon>
        <taxon>Fungi</taxon>
        <taxon>Fungi incertae sedis</taxon>
        <taxon>Microsporidia</taxon>
        <taxon>Spragueidae</taxon>
        <taxon>Spraguea</taxon>
    </lineage>
</organism>
<sequence>MNIFSIFFIYTLCYKVNDKENNSADGNSEVAISEDIEAPNYIESGNNSNSNESLPEDTSYCTSSEVSEDEESSIHESDIDFMFLECKKLAKNNDMKCLQEDLENIYGDYKIEFKEVSRKKYKRIIIEDVRKKLCNVEFFLLFSAQIENIYSLWEEIKHVDGFLIMAKNLKYALKKIMCEIKTFHTKSYLHNANEYRDLGKSLRRSYNDIIKYTEIISKVRSCVYFISSSNTSQLNNGNMLMWRRYNVENDLSLKLFRLLNDLKLLIQDTQDMLGLDFDMINENEVDIKIFDFESLKEFEDFLNTAKSLIVDFIANPICCGEDKIYSIYSFDEMFLKYYNELKKTIDRENDMHIFNAFLQNITSFSTRIKNFYDCCSKKQEMNIKGILSYNSTYSAFINLMYEDCQMISNFPELLAYSEEITSSTKVMLLKTIIGRHLDIPRNQKYLCEIKRLGKIIKSYYSCD</sequence>
<dbReference type="InParanoid" id="S7W6J9"/>
<dbReference type="VEuPathDB" id="MicrosporidiaDB:SLOPH_1173"/>
<comment type="caution">
    <text evidence="2">The sequence shown here is derived from an EMBL/GenBank/DDBJ whole genome shotgun (WGS) entry which is preliminary data.</text>
</comment>
<gene>
    <name evidence="2" type="ORF">SLOPH_1173</name>
</gene>
<reference evidence="3" key="1">
    <citation type="journal article" date="2013" name="PLoS Genet.">
        <title>The genome of Spraguea lophii and the basis of host-microsporidian interactions.</title>
        <authorList>
            <person name="Campbell S.E."/>
            <person name="Williams T.A."/>
            <person name="Yousuf A."/>
            <person name="Soanes D.M."/>
            <person name="Paszkiewicz K.H."/>
            <person name="Williams B.A.P."/>
        </authorList>
    </citation>
    <scope>NUCLEOTIDE SEQUENCE [LARGE SCALE GENOMIC DNA]</scope>
    <source>
        <strain evidence="3">42_110</strain>
    </source>
</reference>
<evidence type="ECO:0000313" key="3">
    <source>
        <dbReference type="Proteomes" id="UP000014978"/>
    </source>
</evidence>
<keyword evidence="3" id="KW-1185">Reference proteome</keyword>
<evidence type="ECO:0000313" key="2">
    <source>
        <dbReference type="EMBL" id="EPR78416.1"/>
    </source>
</evidence>
<dbReference type="Proteomes" id="UP000014978">
    <property type="component" value="Unassembled WGS sequence"/>
</dbReference>
<name>S7W6J9_SPRLO</name>
<proteinExistence type="predicted"/>
<accession>S7W6J9</accession>